<evidence type="ECO:0000256" key="1">
    <source>
        <dbReference type="SAM" id="MobiDB-lite"/>
    </source>
</evidence>
<reference evidence="2 3" key="1">
    <citation type="submission" date="2021-06" db="EMBL/GenBank/DDBJ databases">
        <authorList>
            <person name="Kallberg Y."/>
            <person name="Tangrot J."/>
            <person name="Rosling A."/>
        </authorList>
    </citation>
    <scope>NUCLEOTIDE SEQUENCE [LARGE SCALE GENOMIC DNA]</scope>
    <source>
        <strain evidence="2 3">120-4 pot B 10/14</strain>
    </source>
</reference>
<feature type="compositionally biased region" description="Basic and acidic residues" evidence="1">
    <location>
        <begin position="115"/>
        <end position="126"/>
    </location>
</feature>
<feature type="region of interest" description="Disordered" evidence="1">
    <location>
        <begin position="97"/>
        <end position="126"/>
    </location>
</feature>
<comment type="caution">
    <text evidence="2">The sequence shown here is derived from an EMBL/GenBank/DDBJ whole genome shotgun (WGS) entry which is preliminary data.</text>
</comment>
<dbReference type="Proteomes" id="UP000789901">
    <property type="component" value="Unassembled WGS sequence"/>
</dbReference>
<organism evidence="2 3">
    <name type="scientific">Gigaspora margarita</name>
    <dbReference type="NCBI Taxonomy" id="4874"/>
    <lineage>
        <taxon>Eukaryota</taxon>
        <taxon>Fungi</taxon>
        <taxon>Fungi incertae sedis</taxon>
        <taxon>Mucoromycota</taxon>
        <taxon>Glomeromycotina</taxon>
        <taxon>Glomeromycetes</taxon>
        <taxon>Diversisporales</taxon>
        <taxon>Gigasporaceae</taxon>
        <taxon>Gigaspora</taxon>
    </lineage>
</organism>
<protein>
    <submittedName>
        <fullName evidence="2">30195_t:CDS:1</fullName>
    </submittedName>
</protein>
<dbReference type="EMBL" id="CAJVQB010030540">
    <property type="protein sequence ID" value="CAG8815701.1"/>
    <property type="molecule type" value="Genomic_DNA"/>
</dbReference>
<keyword evidence="3" id="KW-1185">Reference proteome</keyword>
<gene>
    <name evidence="2" type="ORF">GMARGA_LOCUS26357</name>
</gene>
<evidence type="ECO:0000313" key="3">
    <source>
        <dbReference type="Proteomes" id="UP000789901"/>
    </source>
</evidence>
<evidence type="ECO:0000313" key="2">
    <source>
        <dbReference type="EMBL" id="CAG8815701.1"/>
    </source>
</evidence>
<sequence length="126" mass="14598">MLHVAGYERIWSTLGGMIANVAHDVEDLYIIFSNINLSKDDYSEEEEQSTNEEVQDVELPEKETFKIEELLNLNSADFTRNLDEMIFDTNLELSEEEDIHNTSNDAENNIDEGNWDPKREIDTILD</sequence>
<proteinExistence type="predicted"/>
<name>A0ABN7W4T3_GIGMA</name>
<accession>A0ABN7W4T3</accession>